<evidence type="ECO:0000256" key="3">
    <source>
        <dbReference type="ARBA" id="ARBA00020586"/>
    </source>
</evidence>
<dbReference type="InterPro" id="IPR016181">
    <property type="entry name" value="Acyl_CoA_acyltransferase"/>
</dbReference>
<comment type="function">
    <text evidence="1">Acyltransferase required for the direct transfer of medium- to long-chain fatty acyl moieties from a carrier protein (MbtL) on to the epsilon-amino group of lysine residue in the mycobactin core.</text>
</comment>
<name>A0ABN2IN07_9ACTN</name>
<dbReference type="PANTHER" id="PTHR31438">
    <property type="entry name" value="LYSINE N-ACYLTRANSFERASE C17G9.06C-RELATED"/>
    <property type="match status" value="1"/>
</dbReference>
<dbReference type="PANTHER" id="PTHR31438:SF1">
    <property type="entry name" value="LYSINE N-ACYLTRANSFERASE C17G9.06C-RELATED"/>
    <property type="match status" value="1"/>
</dbReference>
<comment type="pathway">
    <text evidence="2">Siderophore biosynthesis; mycobactin biosynthesis.</text>
</comment>
<evidence type="ECO:0000313" key="7">
    <source>
        <dbReference type="EMBL" id="GAA1708157.1"/>
    </source>
</evidence>
<comment type="caution">
    <text evidence="7">The sequence shown here is derived from an EMBL/GenBank/DDBJ whole genome shotgun (WGS) entry which is preliminary data.</text>
</comment>
<evidence type="ECO:0000256" key="2">
    <source>
        <dbReference type="ARBA" id="ARBA00005102"/>
    </source>
</evidence>
<evidence type="ECO:0000256" key="1">
    <source>
        <dbReference type="ARBA" id="ARBA00003818"/>
    </source>
</evidence>
<protein>
    <recommendedName>
        <fullName evidence="3">Lysine N-acyltransferase MbtK</fullName>
    </recommendedName>
    <alternativeName>
        <fullName evidence="5">Mycobactin synthase protein K</fullName>
    </alternativeName>
</protein>
<dbReference type="PROSITE" id="PS51186">
    <property type="entry name" value="GNAT"/>
    <property type="match status" value="1"/>
</dbReference>
<proteinExistence type="predicted"/>
<dbReference type="Gene3D" id="3.40.630.30">
    <property type="match status" value="1"/>
</dbReference>
<dbReference type="EMBL" id="BAAANY010000032">
    <property type="protein sequence ID" value="GAA1708157.1"/>
    <property type="molecule type" value="Genomic_DNA"/>
</dbReference>
<sequence length="168" mass="18622">MSADDFQLREITEADTDLLVGWMNDPEVDRFWELAGPPERTVAHLATQVALGHTTSYIGEIAGEPMSYWELYRADQDRLGQFYPALPHDGGIHLLLGPATARGRGLAAVLIGAVADRMFAGDAEMSRIVAEPDVRNVRSIRAFERAGFSRTTDIVLPEKRAALMVRER</sequence>
<feature type="domain" description="N-acetyltransferase" evidence="6">
    <location>
        <begin position="6"/>
        <end position="168"/>
    </location>
</feature>
<dbReference type="SUPFAM" id="SSF55729">
    <property type="entry name" value="Acyl-CoA N-acyltransferases (Nat)"/>
    <property type="match status" value="1"/>
</dbReference>
<evidence type="ECO:0000256" key="5">
    <source>
        <dbReference type="ARBA" id="ARBA00031122"/>
    </source>
</evidence>
<dbReference type="Proteomes" id="UP001500618">
    <property type="component" value="Unassembled WGS sequence"/>
</dbReference>
<dbReference type="SMART" id="SM01006">
    <property type="entry name" value="AlcB"/>
    <property type="match status" value="1"/>
</dbReference>
<evidence type="ECO:0000313" key="8">
    <source>
        <dbReference type="Proteomes" id="UP001500618"/>
    </source>
</evidence>
<keyword evidence="4" id="KW-0046">Antibiotic resistance</keyword>
<keyword evidence="8" id="KW-1185">Reference proteome</keyword>
<dbReference type="RefSeq" id="WP_163572525.1">
    <property type="nucleotide sequence ID" value="NZ_BAAANY010000032.1"/>
</dbReference>
<dbReference type="InterPro" id="IPR019432">
    <property type="entry name" value="Acyltransferase_MbtK/IucB-like"/>
</dbReference>
<reference evidence="7 8" key="1">
    <citation type="journal article" date="2019" name="Int. J. Syst. Evol. Microbiol.">
        <title>The Global Catalogue of Microorganisms (GCM) 10K type strain sequencing project: providing services to taxonomists for standard genome sequencing and annotation.</title>
        <authorList>
            <consortium name="The Broad Institute Genomics Platform"/>
            <consortium name="The Broad Institute Genome Sequencing Center for Infectious Disease"/>
            <person name="Wu L."/>
            <person name="Ma J."/>
        </authorList>
    </citation>
    <scope>NUCLEOTIDE SEQUENCE [LARGE SCALE GENOMIC DNA]</scope>
    <source>
        <strain evidence="7 8">JCM 14718</strain>
    </source>
</reference>
<accession>A0ABN2IN07</accession>
<evidence type="ECO:0000259" key="6">
    <source>
        <dbReference type="PROSITE" id="PS51186"/>
    </source>
</evidence>
<dbReference type="Pfam" id="PF13523">
    <property type="entry name" value="Acetyltransf_8"/>
    <property type="match status" value="1"/>
</dbReference>
<organism evidence="7 8">
    <name type="scientific">Fodinicola feengrottensis</name>
    <dbReference type="NCBI Taxonomy" id="435914"/>
    <lineage>
        <taxon>Bacteria</taxon>
        <taxon>Bacillati</taxon>
        <taxon>Actinomycetota</taxon>
        <taxon>Actinomycetes</taxon>
        <taxon>Mycobacteriales</taxon>
        <taxon>Fodinicola</taxon>
    </lineage>
</organism>
<evidence type="ECO:0000256" key="4">
    <source>
        <dbReference type="ARBA" id="ARBA00023251"/>
    </source>
</evidence>
<dbReference type="InterPro" id="IPR000182">
    <property type="entry name" value="GNAT_dom"/>
</dbReference>
<gene>
    <name evidence="7" type="ORF">GCM10009765_67140</name>
</gene>